<proteinExistence type="predicted"/>
<keyword evidence="1" id="KW-1185">Reference proteome</keyword>
<dbReference type="GeneID" id="105431106"/>
<evidence type="ECO:0000313" key="2">
    <source>
        <dbReference type="RefSeq" id="XP_011643382.1"/>
    </source>
</evidence>
<reference evidence="2" key="1">
    <citation type="submission" date="2025-08" db="UniProtKB">
        <authorList>
            <consortium name="RefSeq"/>
        </authorList>
    </citation>
    <scope>IDENTIFICATION</scope>
</reference>
<accession>A0A6I9WUA1</accession>
<protein>
    <submittedName>
        <fullName evidence="2">Uncharacterized protein LOC105431106</fullName>
    </submittedName>
</protein>
<gene>
    <name evidence="2" type="primary">LOC105431106</name>
</gene>
<organism evidence="1 2">
    <name type="scientific">Pogonomyrmex barbatus</name>
    <name type="common">red harvester ant</name>
    <dbReference type="NCBI Taxonomy" id="144034"/>
    <lineage>
        <taxon>Eukaryota</taxon>
        <taxon>Metazoa</taxon>
        <taxon>Ecdysozoa</taxon>
        <taxon>Arthropoda</taxon>
        <taxon>Hexapoda</taxon>
        <taxon>Insecta</taxon>
        <taxon>Pterygota</taxon>
        <taxon>Neoptera</taxon>
        <taxon>Endopterygota</taxon>
        <taxon>Hymenoptera</taxon>
        <taxon>Apocrita</taxon>
        <taxon>Aculeata</taxon>
        <taxon>Formicoidea</taxon>
        <taxon>Formicidae</taxon>
        <taxon>Myrmicinae</taxon>
        <taxon>Pogonomyrmex</taxon>
    </lineage>
</organism>
<name>A0A6I9WUA1_9HYME</name>
<dbReference type="OrthoDB" id="7689485at2759"/>
<evidence type="ECO:0000313" key="1">
    <source>
        <dbReference type="Proteomes" id="UP000504615"/>
    </source>
</evidence>
<dbReference type="RefSeq" id="XP_011643382.1">
    <property type="nucleotide sequence ID" value="XM_011645080.1"/>
</dbReference>
<dbReference type="KEGG" id="pbar:105431106"/>
<sequence length="269" mass="32200">MYFQKNKYNHFFWQQSWHCAKVFSSKKNTNEYYNKRSIQTTLKNSERYELKRKKGLNFQRTSIRKKKPVELTFWKYIFDPKKFSKIFSVYWLTHRQRKIYDEKNLHDQATRKDVLVYNEPMKSLEESKKLVKLQLKPLPKYKMPIAVLLNNTMKKDVTKDISVNYEKSDIYEDKIVTSTASRKPYEEMKPPSNIKKVINIKLNGIKPYEKPISIIEACDDTTKVLRQAMMQEEPPMYSRIERLKILINEKITKSESASETDSKRKNLNG</sequence>
<dbReference type="Proteomes" id="UP000504615">
    <property type="component" value="Unplaced"/>
</dbReference>
<dbReference type="AlphaFoldDB" id="A0A6I9WUA1"/>